<evidence type="ECO:0000259" key="5">
    <source>
        <dbReference type="PROSITE" id="PS50089"/>
    </source>
</evidence>
<dbReference type="InterPro" id="IPR051438">
    <property type="entry name" value="RNF_E3_ubiq-protein_ligase"/>
</dbReference>
<dbReference type="GO" id="GO:0000209">
    <property type="term" value="P:protein polyubiquitination"/>
    <property type="evidence" value="ECO:0007669"/>
    <property type="project" value="TreeGrafter"/>
</dbReference>
<evidence type="ECO:0000256" key="4">
    <source>
        <dbReference type="PROSITE-ProRule" id="PRU00175"/>
    </source>
</evidence>
<keyword evidence="2 4" id="KW-0863">Zinc-finger</keyword>
<dbReference type="SUPFAM" id="SSF57850">
    <property type="entry name" value="RING/U-box"/>
    <property type="match status" value="1"/>
</dbReference>
<dbReference type="PROSITE" id="PS50089">
    <property type="entry name" value="ZF_RING_2"/>
    <property type="match status" value="1"/>
</dbReference>
<keyword evidence="3" id="KW-0862">Zinc</keyword>
<dbReference type="Pfam" id="PF00097">
    <property type="entry name" value="zf-C3HC4"/>
    <property type="match status" value="1"/>
</dbReference>
<proteinExistence type="predicted"/>
<dbReference type="PROSITE" id="PS00518">
    <property type="entry name" value="ZF_RING_1"/>
    <property type="match status" value="1"/>
</dbReference>
<dbReference type="EMBL" id="MU154646">
    <property type="protein sequence ID" value="KAF9490263.1"/>
    <property type="molecule type" value="Genomic_DNA"/>
</dbReference>
<dbReference type="PANTHER" id="PTHR46016">
    <property type="entry name" value="ZINC FINGER, RING/FYVE/PHD-TYPE"/>
    <property type="match status" value="1"/>
</dbReference>
<evidence type="ECO:0000256" key="3">
    <source>
        <dbReference type="ARBA" id="ARBA00022833"/>
    </source>
</evidence>
<protein>
    <recommendedName>
        <fullName evidence="5">RING-type domain-containing protein</fullName>
    </recommendedName>
</protein>
<accession>A0A9P5ZLH2</accession>
<dbReference type="Gene3D" id="3.30.40.10">
    <property type="entry name" value="Zinc/RING finger domain, C3HC4 (zinc finger)"/>
    <property type="match status" value="1"/>
</dbReference>
<evidence type="ECO:0000256" key="1">
    <source>
        <dbReference type="ARBA" id="ARBA00022723"/>
    </source>
</evidence>
<dbReference type="GO" id="GO:0006511">
    <property type="term" value="P:ubiquitin-dependent protein catabolic process"/>
    <property type="evidence" value="ECO:0007669"/>
    <property type="project" value="TreeGrafter"/>
</dbReference>
<dbReference type="Proteomes" id="UP000807025">
    <property type="component" value="Unassembled WGS sequence"/>
</dbReference>
<keyword evidence="7" id="KW-1185">Reference proteome</keyword>
<dbReference type="InterPro" id="IPR013083">
    <property type="entry name" value="Znf_RING/FYVE/PHD"/>
</dbReference>
<dbReference type="InterPro" id="IPR018957">
    <property type="entry name" value="Znf_C3HC4_RING-type"/>
</dbReference>
<gene>
    <name evidence="6" type="ORF">BDN71DRAFT_1511441</name>
</gene>
<reference evidence="6" key="1">
    <citation type="submission" date="2020-11" db="EMBL/GenBank/DDBJ databases">
        <authorList>
            <consortium name="DOE Joint Genome Institute"/>
            <person name="Ahrendt S."/>
            <person name="Riley R."/>
            <person name="Andreopoulos W."/>
            <person name="Labutti K."/>
            <person name="Pangilinan J."/>
            <person name="Ruiz-Duenas F.J."/>
            <person name="Barrasa J.M."/>
            <person name="Sanchez-Garcia M."/>
            <person name="Camarero S."/>
            <person name="Miyauchi S."/>
            <person name="Serrano A."/>
            <person name="Linde D."/>
            <person name="Babiker R."/>
            <person name="Drula E."/>
            <person name="Ayuso-Fernandez I."/>
            <person name="Pacheco R."/>
            <person name="Padilla G."/>
            <person name="Ferreira P."/>
            <person name="Barriuso J."/>
            <person name="Kellner H."/>
            <person name="Castanera R."/>
            <person name="Alfaro M."/>
            <person name="Ramirez L."/>
            <person name="Pisabarro A.G."/>
            <person name="Kuo A."/>
            <person name="Tritt A."/>
            <person name="Lipzen A."/>
            <person name="He G."/>
            <person name="Yan M."/>
            <person name="Ng V."/>
            <person name="Cullen D."/>
            <person name="Martin F."/>
            <person name="Rosso M.-N."/>
            <person name="Henrissat B."/>
            <person name="Hibbett D."/>
            <person name="Martinez A.T."/>
            <person name="Grigoriev I.V."/>
        </authorList>
    </citation>
    <scope>NUCLEOTIDE SEQUENCE</scope>
    <source>
        <strain evidence="6">ATCC 90797</strain>
    </source>
</reference>
<sequence>MEPPIIASSASPISVMRFNTTRRPLSLMPLPDTLLNTLEASEPGLSMDQARDVDEEYVLVASTDTTTKLEQQIYKLIEENMRMAERIRSLEGLVMQAKLKVREAFQALDCSICLTTIKWPVSTCECQHHFCDSCLKQWLQWQKENKIPETCPLCRNWLFEDPQKIAVRPLRDMVEILQGIRLLAPEGSGIDLATVLTAHEGHQLP</sequence>
<evidence type="ECO:0000256" key="2">
    <source>
        <dbReference type="ARBA" id="ARBA00022771"/>
    </source>
</evidence>
<name>A0A9P5ZLH2_PLEER</name>
<dbReference type="PANTHER" id="PTHR46016:SF1">
    <property type="entry name" value="RING-TYPE DOMAIN-CONTAINING PROTEIN"/>
    <property type="match status" value="1"/>
</dbReference>
<dbReference type="AlphaFoldDB" id="A0A9P5ZLH2"/>
<dbReference type="GO" id="GO:0061630">
    <property type="term" value="F:ubiquitin protein ligase activity"/>
    <property type="evidence" value="ECO:0007669"/>
    <property type="project" value="TreeGrafter"/>
</dbReference>
<dbReference type="GO" id="GO:0008270">
    <property type="term" value="F:zinc ion binding"/>
    <property type="evidence" value="ECO:0007669"/>
    <property type="project" value="UniProtKB-KW"/>
</dbReference>
<evidence type="ECO:0000313" key="7">
    <source>
        <dbReference type="Proteomes" id="UP000807025"/>
    </source>
</evidence>
<feature type="domain" description="RING-type" evidence="5">
    <location>
        <begin position="110"/>
        <end position="155"/>
    </location>
</feature>
<evidence type="ECO:0000313" key="6">
    <source>
        <dbReference type="EMBL" id="KAF9490263.1"/>
    </source>
</evidence>
<dbReference type="SMART" id="SM00184">
    <property type="entry name" value="RING"/>
    <property type="match status" value="1"/>
</dbReference>
<dbReference type="InterPro" id="IPR001841">
    <property type="entry name" value="Znf_RING"/>
</dbReference>
<keyword evidence="1" id="KW-0479">Metal-binding</keyword>
<dbReference type="OrthoDB" id="2849579at2759"/>
<organism evidence="6 7">
    <name type="scientific">Pleurotus eryngii</name>
    <name type="common">Boletus of the steppes</name>
    <dbReference type="NCBI Taxonomy" id="5323"/>
    <lineage>
        <taxon>Eukaryota</taxon>
        <taxon>Fungi</taxon>
        <taxon>Dikarya</taxon>
        <taxon>Basidiomycota</taxon>
        <taxon>Agaricomycotina</taxon>
        <taxon>Agaricomycetes</taxon>
        <taxon>Agaricomycetidae</taxon>
        <taxon>Agaricales</taxon>
        <taxon>Pleurotineae</taxon>
        <taxon>Pleurotaceae</taxon>
        <taxon>Pleurotus</taxon>
    </lineage>
</organism>
<dbReference type="InterPro" id="IPR017907">
    <property type="entry name" value="Znf_RING_CS"/>
</dbReference>
<comment type="caution">
    <text evidence="6">The sequence shown here is derived from an EMBL/GenBank/DDBJ whole genome shotgun (WGS) entry which is preliminary data.</text>
</comment>